<evidence type="ECO:0000259" key="1">
    <source>
        <dbReference type="Pfam" id="PF00931"/>
    </source>
</evidence>
<proteinExistence type="predicted"/>
<dbReference type="PANTHER" id="PTHR46082:SF6">
    <property type="entry name" value="AAA+ ATPASE DOMAIN-CONTAINING PROTEIN-RELATED"/>
    <property type="match status" value="1"/>
</dbReference>
<dbReference type="InterPro" id="IPR011990">
    <property type="entry name" value="TPR-like_helical_dom_sf"/>
</dbReference>
<keyword evidence="4" id="KW-1185">Reference proteome</keyword>
<dbReference type="RefSeq" id="XP_024746099.1">
    <property type="nucleotide sequence ID" value="XM_024895675.1"/>
</dbReference>
<gene>
    <name evidence="3" type="ORF">BBK36DRAFT_1172077</name>
</gene>
<dbReference type="InterPro" id="IPR035994">
    <property type="entry name" value="Nucleoside_phosphorylase_sf"/>
</dbReference>
<protein>
    <submittedName>
        <fullName evidence="3">Purine and uridine phosphorylase</fullName>
    </submittedName>
</protein>
<sequence length="968" mass="108904">MSSRPSCREDFEVAIICALPLEYDAVALLFDEFWDEDGDPYKRAAGDPNVYTTGRMGKHDVVLALLPHMGKINAASAAAHMRTSYRGLRLVILAGICGGVPYNGREEILLGDVVISKSLVQYDFGRRYPDKFSRKDTVQDNLRKNDRNISSLLAIFDTVNGRDKLRDKTSHFLKQLQERALDHQAKYEYPGISEDRQFESSYRHKHRDSATCICSKCHGRNDPACDKALGLSCDELGCNGEYLVPRKRLRVQDEHDKQDKATTPAIHIGTVASGDTVMKSGEDRDRIAREEGVIAFEMEGAGVWEEIPCIVVKGVCDYADCHKDKKWQDFAAATAASASKAILERYIQTDRGERPIQLERDSVRLDDEPPESHFLVPFGRNQDFVGRQSILSELVEKIRPSANKDDCQRTALEGLGGVGKTQLAIEASYLIRNEHPDCSVFWVPALDAASFESAYRDIGKHLKVKNIDDNGADVKQLVKAALSEESSGSWLLVVDNADDVTLLFGAAGLSAHMPFSRRGSILFTTRNHEAAVRLDIPSRNIIHVVEMGQDEALSLLQHGLTESQTSNTEATKRLLDLLANLPLAIRQASAYMAAKYISTVEYLGLCESDDKDMIDLLSRDFEDRHRYREVQNPVATTWLISFNQILKHNPLAAEYLKFMSMLAEKGIPKSFLPPAKAIDAIDAIGTLKAYAFIAQREGCDSFDMHRLVRLAMRNWLEKEGQLKQCTRSAIRRLNQVFPFPTSLYEMGTWVGLLTHARAVLKLVDESAGDREEAYMYLFRKVMFGNCVETRDEPTERMSWQVIDFWEKTFGKTHPSTLSNRDVVALILVSAERLEEAEKIQRQTLELRKELVGEHHPSTLVTMNSIAKLLADQRKPKEAEKMFRQLHELHVKVLGEGHPRTLINMDNLATILRLLGHDEEAQNVQRQVIELRENSKAACHAVTTNALGQDEEAEKALQELLELDVLGNI</sequence>
<dbReference type="EMBL" id="KZ680221">
    <property type="protein sequence ID" value="PTB62779.1"/>
    <property type="molecule type" value="Genomic_DNA"/>
</dbReference>
<dbReference type="InterPro" id="IPR002182">
    <property type="entry name" value="NB-ARC"/>
</dbReference>
<evidence type="ECO:0000259" key="2">
    <source>
        <dbReference type="Pfam" id="PF01048"/>
    </source>
</evidence>
<dbReference type="GeneID" id="36603793"/>
<dbReference type="PANTHER" id="PTHR46082">
    <property type="entry name" value="ATP/GTP-BINDING PROTEIN-RELATED"/>
    <property type="match status" value="1"/>
</dbReference>
<evidence type="ECO:0000313" key="3">
    <source>
        <dbReference type="EMBL" id="PTB62779.1"/>
    </source>
</evidence>
<dbReference type="Pfam" id="PF13374">
    <property type="entry name" value="TPR_10"/>
    <property type="match status" value="1"/>
</dbReference>
<dbReference type="GO" id="GO:0009116">
    <property type="term" value="P:nucleoside metabolic process"/>
    <property type="evidence" value="ECO:0007669"/>
    <property type="project" value="InterPro"/>
</dbReference>
<dbReference type="SUPFAM" id="SSF48452">
    <property type="entry name" value="TPR-like"/>
    <property type="match status" value="1"/>
</dbReference>
<dbReference type="Gene3D" id="3.40.50.1580">
    <property type="entry name" value="Nucleoside phosphorylase domain"/>
    <property type="match status" value="1"/>
</dbReference>
<dbReference type="SUPFAM" id="SSF53167">
    <property type="entry name" value="Purine and uridine phosphorylases"/>
    <property type="match status" value="1"/>
</dbReference>
<dbReference type="SUPFAM" id="SSF52540">
    <property type="entry name" value="P-loop containing nucleoside triphosphate hydrolases"/>
    <property type="match status" value="1"/>
</dbReference>
<dbReference type="Pfam" id="PF00931">
    <property type="entry name" value="NB-ARC"/>
    <property type="match status" value="1"/>
</dbReference>
<dbReference type="AlphaFoldDB" id="A0A2T4B0D2"/>
<dbReference type="InterPro" id="IPR027417">
    <property type="entry name" value="P-loop_NTPase"/>
</dbReference>
<organism evidence="3 4">
    <name type="scientific">Trichoderma citrinoviride</name>
    <dbReference type="NCBI Taxonomy" id="58853"/>
    <lineage>
        <taxon>Eukaryota</taxon>
        <taxon>Fungi</taxon>
        <taxon>Dikarya</taxon>
        <taxon>Ascomycota</taxon>
        <taxon>Pezizomycotina</taxon>
        <taxon>Sordariomycetes</taxon>
        <taxon>Hypocreomycetidae</taxon>
        <taxon>Hypocreales</taxon>
        <taxon>Hypocreaceae</taxon>
        <taxon>Trichoderma</taxon>
    </lineage>
</organism>
<dbReference type="GO" id="GO:0003824">
    <property type="term" value="F:catalytic activity"/>
    <property type="evidence" value="ECO:0007669"/>
    <property type="project" value="InterPro"/>
</dbReference>
<dbReference type="Pfam" id="PF01048">
    <property type="entry name" value="PNP_UDP_1"/>
    <property type="match status" value="2"/>
</dbReference>
<feature type="domain" description="NB-ARC" evidence="1">
    <location>
        <begin position="396"/>
        <end position="559"/>
    </location>
</feature>
<dbReference type="Proteomes" id="UP000241546">
    <property type="component" value="Unassembled WGS sequence"/>
</dbReference>
<accession>A0A2T4B0D2</accession>
<feature type="domain" description="Nucleoside phosphorylase" evidence="2">
    <location>
        <begin position="262"/>
        <end position="347"/>
    </location>
</feature>
<dbReference type="InterPro" id="IPR053137">
    <property type="entry name" value="NLR-like"/>
</dbReference>
<feature type="domain" description="Nucleoside phosphorylase" evidence="2">
    <location>
        <begin position="13"/>
        <end position="128"/>
    </location>
</feature>
<dbReference type="GO" id="GO:0043531">
    <property type="term" value="F:ADP binding"/>
    <property type="evidence" value="ECO:0007669"/>
    <property type="project" value="InterPro"/>
</dbReference>
<evidence type="ECO:0000313" key="4">
    <source>
        <dbReference type="Proteomes" id="UP000241546"/>
    </source>
</evidence>
<dbReference type="InterPro" id="IPR000845">
    <property type="entry name" value="Nucleoside_phosphorylase_d"/>
</dbReference>
<name>A0A2T4B0D2_9HYPO</name>
<dbReference type="OrthoDB" id="626167at2759"/>
<reference evidence="4" key="1">
    <citation type="submission" date="2016-07" db="EMBL/GenBank/DDBJ databases">
        <title>Multiple horizontal gene transfer events from other fungi enriched the ability of initially mycotrophic Trichoderma (Ascomycota) to feed on dead plant biomass.</title>
        <authorList>
            <consortium name="DOE Joint Genome Institute"/>
            <person name="Atanasova L."/>
            <person name="Chenthamara K."/>
            <person name="Zhang J."/>
            <person name="Grujic M."/>
            <person name="Henrissat B."/>
            <person name="Kuo A."/>
            <person name="Aerts A."/>
            <person name="Salamov A."/>
            <person name="Lipzen A."/>
            <person name="Labutti K."/>
            <person name="Barry K."/>
            <person name="Miao Y."/>
            <person name="Rahimi M.J."/>
            <person name="Shen Q."/>
            <person name="Grigoriev I.V."/>
            <person name="Kubicek C.P."/>
            <person name="Druzhinina I.S."/>
        </authorList>
    </citation>
    <scope>NUCLEOTIDE SEQUENCE [LARGE SCALE GENOMIC DNA]</scope>
    <source>
        <strain evidence="4">TUCIM 6016</strain>
    </source>
</reference>
<dbReference type="Gene3D" id="1.25.40.10">
    <property type="entry name" value="Tetratricopeptide repeat domain"/>
    <property type="match status" value="1"/>
</dbReference>
<dbReference type="Gene3D" id="3.40.50.300">
    <property type="entry name" value="P-loop containing nucleotide triphosphate hydrolases"/>
    <property type="match status" value="1"/>
</dbReference>
<dbReference type="Pfam" id="PF13424">
    <property type="entry name" value="TPR_12"/>
    <property type="match status" value="1"/>
</dbReference>